<feature type="transmembrane region" description="Helical" evidence="5">
    <location>
        <begin position="170"/>
        <end position="189"/>
    </location>
</feature>
<dbReference type="SUPFAM" id="SSF103481">
    <property type="entry name" value="Multidrug resistance efflux transporter EmrE"/>
    <property type="match status" value="3"/>
</dbReference>
<feature type="transmembrane region" description="Helical" evidence="5">
    <location>
        <begin position="399"/>
        <end position="417"/>
    </location>
</feature>
<evidence type="ECO:0000256" key="3">
    <source>
        <dbReference type="ARBA" id="ARBA00022989"/>
    </source>
</evidence>
<dbReference type="PANTHER" id="PTHR22911">
    <property type="entry name" value="ACYL-MALONYL CONDENSING ENZYME-RELATED"/>
    <property type="match status" value="1"/>
</dbReference>
<evidence type="ECO:0000313" key="7">
    <source>
        <dbReference type="EMBL" id="OLP76634.1"/>
    </source>
</evidence>
<dbReference type="AlphaFoldDB" id="A0A1Q9C139"/>
<proteinExistence type="predicted"/>
<evidence type="ECO:0000256" key="1">
    <source>
        <dbReference type="ARBA" id="ARBA00004141"/>
    </source>
</evidence>
<dbReference type="PANTHER" id="PTHR22911:SF6">
    <property type="entry name" value="SOLUTE CARRIER FAMILY 35 MEMBER G1"/>
    <property type="match status" value="1"/>
</dbReference>
<dbReference type="EMBL" id="LSRX01001965">
    <property type="protein sequence ID" value="OLP76634.1"/>
    <property type="molecule type" value="Genomic_DNA"/>
</dbReference>
<feature type="domain" description="EamA" evidence="6">
    <location>
        <begin position="9"/>
        <end position="149"/>
    </location>
</feature>
<feature type="transmembrane region" description="Helical" evidence="5">
    <location>
        <begin position="201"/>
        <end position="219"/>
    </location>
</feature>
<dbReference type="GO" id="GO:0016020">
    <property type="term" value="C:membrane"/>
    <property type="evidence" value="ECO:0007669"/>
    <property type="project" value="UniProtKB-SubCell"/>
</dbReference>
<gene>
    <name evidence="7" type="primary">YPL264C</name>
    <name evidence="7" type="ORF">AK812_SmicGene43406</name>
</gene>
<evidence type="ECO:0000259" key="6">
    <source>
        <dbReference type="Pfam" id="PF00892"/>
    </source>
</evidence>
<keyword evidence="3 5" id="KW-1133">Transmembrane helix</keyword>
<feature type="transmembrane region" description="Helical" evidence="5">
    <location>
        <begin position="490"/>
        <end position="510"/>
    </location>
</feature>
<reference evidence="7 8" key="1">
    <citation type="submission" date="2016-02" db="EMBL/GenBank/DDBJ databases">
        <title>Genome analysis of coral dinoflagellate symbionts highlights evolutionary adaptations to a symbiotic lifestyle.</title>
        <authorList>
            <person name="Aranda M."/>
            <person name="Li Y."/>
            <person name="Liew Y.J."/>
            <person name="Baumgarten S."/>
            <person name="Simakov O."/>
            <person name="Wilson M."/>
            <person name="Piel J."/>
            <person name="Ashoor H."/>
            <person name="Bougouffa S."/>
            <person name="Bajic V.B."/>
            <person name="Ryu T."/>
            <person name="Ravasi T."/>
            <person name="Bayer T."/>
            <person name="Micklem G."/>
            <person name="Kim H."/>
            <person name="Bhak J."/>
            <person name="Lajeunesse T.C."/>
            <person name="Voolstra C.R."/>
        </authorList>
    </citation>
    <scope>NUCLEOTIDE SEQUENCE [LARGE SCALE GENOMIC DNA]</scope>
    <source>
        <strain evidence="7 8">CCMP2467</strain>
    </source>
</reference>
<name>A0A1Q9C139_SYMMI</name>
<accession>A0A1Q9C139</accession>
<dbReference type="OMA" id="SWIAVCS"/>
<sequence>MEEKWRPVLGLLAMLGGSFCFSLMALVATELGSGRASEHKFEPFELVFWRSLFMLAITMSSTLSKGLNPLGPACARTRAILVFRGLCGVAFMATYYYSLAVLPMSDAVVLTYTSPMLTALAATAFLGETWHSLDFFGSGLCLAGVMMISKPPALFHILGLKEENVDLPPLGLAAACCAAVSATCVYVIIRVLKDKDVHSLVFVNYLAMAAVVTAPIMGLGPFRETWAVPSLWAIVLLVALATLASVGETMLAFGLKVETAAKATSMNYLQVVFAFIFQRTLLHESSSDFQSKIGALMISLWGIVALAKEAISQSSLPNSKEVGQPLLEKAKEPMTLSTGLLAMIVGAFFFSLMALLVKLLSSFGTYELVFWRSVFMFIGTMSMLIAKRINPLGPPGSRVLLWVRAAAGFGFMSGYYYAIQHLPLSDAVVITYTSPVITAVAAALLLGEAWGRLDALGSVLCMVGVVLISKPSFVMTFFGAEPKPMNLNGLLGAAIAAVMSSVVYLLVRVLKGVHPIVFVNYFAAAGIVLGPILSIAAGETWSWHTRKDWPLLVLLAIFSIVGQALMNLGLTLETAAKATAMNYSQVVFAFIFQTALLHEATDPLSVAGSVMIAAWGLIALVKDSQPKVAPDVEQNQANEATNLDMILDRRKSYELEHRDSEFDAH</sequence>
<comment type="caution">
    <text evidence="7">The sequence shown here is derived from an EMBL/GenBank/DDBJ whole genome shotgun (WGS) entry which is preliminary data.</text>
</comment>
<feature type="transmembrane region" description="Helical" evidence="5">
    <location>
        <begin position="47"/>
        <end position="67"/>
    </location>
</feature>
<dbReference type="Proteomes" id="UP000186817">
    <property type="component" value="Unassembled WGS sequence"/>
</dbReference>
<keyword evidence="2 5" id="KW-0812">Transmembrane</keyword>
<keyword evidence="8" id="KW-1185">Reference proteome</keyword>
<protein>
    <submittedName>
        <fullName evidence="7">Putative transport protein</fullName>
    </submittedName>
</protein>
<feature type="transmembrane region" description="Helical" evidence="5">
    <location>
        <begin position="517"/>
        <end position="537"/>
    </location>
</feature>
<dbReference type="InterPro" id="IPR000620">
    <property type="entry name" value="EamA_dom"/>
</dbReference>
<feature type="transmembrane region" description="Helical" evidence="5">
    <location>
        <begin position="369"/>
        <end position="387"/>
    </location>
</feature>
<feature type="transmembrane region" description="Helical" evidence="5">
    <location>
        <begin position="79"/>
        <end position="97"/>
    </location>
</feature>
<evidence type="ECO:0000313" key="8">
    <source>
        <dbReference type="Proteomes" id="UP000186817"/>
    </source>
</evidence>
<dbReference type="OrthoDB" id="433734at2759"/>
<feature type="transmembrane region" description="Helical" evidence="5">
    <location>
        <begin position="231"/>
        <end position="253"/>
    </location>
</feature>
<feature type="transmembrane region" description="Helical" evidence="5">
    <location>
        <begin position="429"/>
        <end position="447"/>
    </location>
</feature>
<feature type="transmembrane region" description="Helical" evidence="5">
    <location>
        <begin position="109"/>
        <end position="127"/>
    </location>
</feature>
<feature type="domain" description="EamA" evidence="6">
    <location>
        <begin position="338"/>
        <end position="469"/>
    </location>
</feature>
<keyword evidence="4 5" id="KW-0472">Membrane</keyword>
<feature type="transmembrane region" description="Helical" evidence="5">
    <location>
        <begin position="7"/>
        <end position="27"/>
    </location>
</feature>
<feature type="transmembrane region" description="Helical" evidence="5">
    <location>
        <begin position="549"/>
        <end position="568"/>
    </location>
</feature>
<dbReference type="Gene3D" id="1.10.3730.20">
    <property type="match status" value="2"/>
</dbReference>
<comment type="subcellular location">
    <subcellularLocation>
        <location evidence="1">Membrane</location>
        <topology evidence="1">Multi-pass membrane protein</topology>
    </subcellularLocation>
</comment>
<feature type="domain" description="EamA" evidence="6">
    <location>
        <begin position="488"/>
        <end position="613"/>
    </location>
</feature>
<feature type="transmembrane region" description="Helical" evidence="5">
    <location>
        <begin position="336"/>
        <end position="357"/>
    </location>
</feature>
<feature type="transmembrane region" description="Helical" evidence="5">
    <location>
        <begin position="139"/>
        <end position="158"/>
    </location>
</feature>
<organism evidence="7 8">
    <name type="scientific">Symbiodinium microadriaticum</name>
    <name type="common">Dinoflagellate</name>
    <name type="synonym">Zooxanthella microadriatica</name>
    <dbReference type="NCBI Taxonomy" id="2951"/>
    <lineage>
        <taxon>Eukaryota</taxon>
        <taxon>Sar</taxon>
        <taxon>Alveolata</taxon>
        <taxon>Dinophyceae</taxon>
        <taxon>Suessiales</taxon>
        <taxon>Symbiodiniaceae</taxon>
        <taxon>Symbiodinium</taxon>
    </lineage>
</organism>
<evidence type="ECO:0000256" key="5">
    <source>
        <dbReference type="SAM" id="Phobius"/>
    </source>
</evidence>
<evidence type="ECO:0000256" key="4">
    <source>
        <dbReference type="ARBA" id="ARBA00023136"/>
    </source>
</evidence>
<evidence type="ECO:0000256" key="2">
    <source>
        <dbReference type="ARBA" id="ARBA00022692"/>
    </source>
</evidence>
<feature type="transmembrane region" description="Helical" evidence="5">
    <location>
        <begin position="459"/>
        <end position="478"/>
    </location>
</feature>
<dbReference type="InterPro" id="IPR037185">
    <property type="entry name" value="EmrE-like"/>
</dbReference>
<dbReference type="Pfam" id="PF00892">
    <property type="entry name" value="EamA"/>
    <property type="match status" value="3"/>
</dbReference>